<dbReference type="AlphaFoldDB" id="A0AAE2CII3"/>
<gene>
    <name evidence="2" type="ORF">Salat_1923800</name>
</gene>
<dbReference type="InterPro" id="IPR052929">
    <property type="entry name" value="RNase_H-like_EbsB-rel"/>
</dbReference>
<evidence type="ECO:0000313" key="3">
    <source>
        <dbReference type="Proteomes" id="UP001293254"/>
    </source>
</evidence>
<dbReference type="InterPro" id="IPR012337">
    <property type="entry name" value="RNaseH-like_sf"/>
</dbReference>
<sequence>MRHFPLAVNPALAEACTALEALHLAVTRGWRNIVIEGDCQVVISRLLSHAEDFSTIGPILCDAKRLMESFDSCSVLSIPRITNGDAHSLARNALSNLDGTLPPAFM</sequence>
<protein>
    <recommendedName>
        <fullName evidence="1">RNase H type-1 domain-containing protein</fullName>
    </recommendedName>
</protein>
<reference evidence="2" key="2">
    <citation type="journal article" date="2024" name="Plant">
        <title>Genomic evolution and insights into agronomic trait innovations of Sesamum species.</title>
        <authorList>
            <person name="Miao H."/>
            <person name="Wang L."/>
            <person name="Qu L."/>
            <person name="Liu H."/>
            <person name="Sun Y."/>
            <person name="Le M."/>
            <person name="Wang Q."/>
            <person name="Wei S."/>
            <person name="Zheng Y."/>
            <person name="Lin W."/>
            <person name="Duan Y."/>
            <person name="Cao H."/>
            <person name="Xiong S."/>
            <person name="Wang X."/>
            <person name="Wei L."/>
            <person name="Li C."/>
            <person name="Ma Q."/>
            <person name="Ju M."/>
            <person name="Zhao R."/>
            <person name="Li G."/>
            <person name="Mu C."/>
            <person name="Tian Q."/>
            <person name="Mei H."/>
            <person name="Zhang T."/>
            <person name="Gao T."/>
            <person name="Zhang H."/>
        </authorList>
    </citation>
    <scope>NUCLEOTIDE SEQUENCE</scope>
    <source>
        <strain evidence="2">3651</strain>
    </source>
</reference>
<dbReference type="Pfam" id="PF13456">
    <property type="entry name" value="RVT_3"/>
    <property type="match status" value="1"/>
</dbReference>
<dbReference type="Gene3D" id="3.30.420.10">
    <property type="entry name" value="Ribonuclease H-like superfamily/Ribonuclease H"/>
    <property type="match status" value="1"/>
</dbReference>
<evidence type="ECO:0000313" key="2">
    <source>
        <dbReference type="EMBL" id="KAK4423410.1"/>
    </source>
</evidence>
<feature type="domain" description="RNase H type-1" evidence="1">
    <location>
        <begin position="10"/>
        <end position="93"/>
    </location>
</feature>
<dbReference type="InterPro" id="IPR044730">
    <property type="entry name" value="RNase_H-like_dom_plant"/>
</dbReference>
<dbReference type="InterPro" id="IPR002156">
    <property type="entry name" value="RNaseH_domain"/>
</dbReference>
<evidence type="ECO:0000259" key="1">
    <source>
        <dbReference type="Pfam" id="PF13456"/>
    </source>
</evidence>
<dbReference type="PANTHER" id="PTHR47074:SF11">
    <property type="entry name" value="REVERSE TRANSCRIPTASE-LIKE PROTEIN"/>
    <property type="match status" value="1"/>
</dbReference>
<accession>A0AAE2CII3</accession>
<name>A0AAE2CII3_9LAMI</name>
<keyword evidence="3" id="KW-1185">Reference proteome</keyword>
<comment type="caution">
    <text evidence="2">The sequence shown here is derived from an EMBL/GenBank/DDBJ whole genome shotgun (WGS) entry which is preliminary data.</text>
</comment>
<dbReference type="GO" id="GO:0004523">
    <property type="term" value="F:RNA-DNA hybrid ribonuclease activity"/>
    <property type="evidence" value="ECO:0007669"/>
    <property type="project" value="InterPro"/>
</dbReference>
<dbReference type="EMBL" id="JACGWO010000007">
    <property type="protein sequence ID" value="KAK4423410.1"/>
    <property type="molecule type" value="Genomic_DNA"/>
</dbReference>
<proteinExistence type="predicted"/>
<dbReference type="PANTHER" id="PTHR47074">
    <property type="entry name" value="BNAC02G40300D PROTEIN"/>
    <property type="match status" value="1"/>
</dbReference>
<reference evidence="2" key="1">
    <citation type="submission" date="2020-06" db="EMBL/GenBank/DDBJ databases">
        <authorList>
            <person name="Li T."/>
            <person name="Hu X."/>
            <person name="Zhang T."/>
            <person name="Song X."/>
            <person name="Zhang H."/>
            <person name="Dai N."/>
            <person name="Sheng W."/>
            <person name="Hou X."/>
            <person name="Wei L."/>
        </authorList>
    </citation>
    <scope>NUCLEOTIDE SEQUENCE</scope>
    <source>
        <strain evidence="2">3651</strain>
        <tissue evidence="2">Leaf</tissue>
    </source>
</reference>
<dbReference type="InterPro" id="IPR036397">
    <property type="entry name" value="RNaseH_sf"/>
</dbReference>
<dbReference type="CDD" id="cd06222">
    <property type="entry name" value="RNase_H_like"/>
    <property type="match status" value="1"/>
</dbReference>
<dbReference type="GO" id="GO:0003676">
    <property type="term" value="F:nucleic acid binding"/>
    <property type="evidence" value="ECO:0007669"/>
    <property type="project" value="InterPro"/>
</dbReference>
<dbReference type="SUPFAM" id="SSF53098">
    <property type="entry name" value="Ribonuclease H-like"/>
    <property type="match status" value="1"/>
</dbReference>
<organism evidence="2 3">
    <name type="scientific">Sesamum alatum</name>
    <dbReference type="NCBI Taxonomy" id="300844"/>
    <lineage>
        <taxon>Eukaryota</taxon>
        <taxon>Viridiplantae</taxon>
        <taxon>Streptophyta</taxon>
        <taxon>Embryophyta</taxon>
        <taxon>Tracheophyta</taxon>
        <taxon>Spermatophyta</taxon>
        <taxon>Magnoliopsida</taxon>
        <taxon>eudicotyledons</taxon>
        <taxon>Gunneridae</taxon>
        <taxon>Pentapetalae</taxon>
        <taxon>asterids</taxon>
        <taxon>lamiids</taxon>
        <taxon>Lamiales</taxon>
        <taxon>Pedaliaceae</taxon>
        <taxon>Sesamum</taxon>
    </lineage>
</organism>
<dbReference type="Proteomes" id="UP001293254">
    <property type="component" value="Unassembled WGS sequence"/>
</dbReference>